<dbReference type="Pfam" id="PF00534">
    <property type="entry name" value="Glycos_transf_1"/>
    <property type="match status" value="1"/>
</dbReference>
<evidence type="ECO:0000313" key="3">
    <source>
        <dbReference type="Proteomes" id="UP001055429"/>
    </source>
</evidence>
<dbReference type="RefSeq" id="WP_250202062.1">
    <property type="nucleotide sequence ID" value="NZ_CP097649.1"/>
</dbReference>
<name>A0ABY4SKY8_9CAUL</name>
<protein>
    <submittedName>
        <fullName evidence="2">Glycosyltransferase family 4 protein</fullName>
    </submittedName>
</protein>
<dbReference type="Proteomes" id="UP001055429">
    <property type="component" value="Chromosome"/>
</dbReference>
<feature type="domain" description="Glycosyl transferase family 1" evidence="1">
    <location>
        <begin position="195"/>
        <end position="338"/>
    </location>
</feature>
<gene>
    <name evidence="2" type="ORF">M8231_01040</name>
</gene>
<dbReference type="SUPFAM" id="SSF53756">
    <property type="entry name" value="UDP-Glycosyltransferase/glycogen phosphorylase"/>
    <property type="match status" value="1"/>
</dbReference>
<evidence type="ECO:0000313" key="2">
    <source>
        <dbReference type="EMBL" id="URI15611.1"/>
    </source>
</evidence>
<accession>A0ABY4SKY8</accession>
<sequence length="376" mass="41568">MSSDRVKAVLEVGPLFESNWTGIPNVVAALAERALSDDQIGWTYAYETVPMPRQIVEGFLSQRSGTGGLETLSGRVWQAHPISRHDAARMSVVFPHIKPVRGYFGREAMIVHDLSPLVTPEFHNADNINHFANRIREDIATSDHLFCVSEATKGDVGAYFGQPEEKMSVIRLGAEFDPAELSAGMLQINQGVTVEPYIAVIGTLEPRKNGGLIFDYLVENPGFSGQYKVVFIGRDGWMNERDRLMARLAEVGVSSDRIEFTGYVTNAERTALMLNSAFCVYPSFFEGFGLPVLEAGALGKVTVCSNSSSMPEVAPETCVFFDPGDIFQFAQAMRTAELRAAQSRSRAQSISDILERARPHGWDQCYRQVAAWVKED</sequence>
<dbReference type="CDD" id="cd03809">
    <property type="entry name" value="GT4_MtfB-like"/>
    <property type="match status" value="1"/>
</dbReference>
<dbReference type="EMBL" id="CP097649">
    <property type="protein sequence ID" value="URI15611.1"/>
    <property type="molecule type" value="Genomic_DNA"/>
</dbReference>
<keyword evidence="3" id="KW-1185">Reference proteome</keyword>
<proteinExistence type="predicted"/>
<reference evidence="2" key="1">
    <citation type="submission" date="2022-05" db="EMBL/GenBank/DDBJ databases">
        <title>Brevundimonas albigilva TT17 genome sequence.</title>
        <authorList>
            <person name="Lee K."/>
            <person name="Son H."/>
        </authorList>
    </citation>
    <scope>NUCLEOTIDE SEQUENCE</scope>
    <source>
        <strain evidence="2">TT17</strain>
    </source>
</reference>
<dbReference type="Gene3D" id="3.40.50.2000">
    <property type="entry name" value="Glycogen Phosphorylase B"/>
    <property type="match status" value="1"/>
</dbReference>
<dbReference type="InterPro" id="IPR001296">
    <property type="entry name" value="Glyco_trans_1"/>
</dbReference>
<dbReference type="PANTHER" id="PTHR46401:SF8">
    <property type="entry name" value="BLL6006 PROTEIN"/>
    <property type="match status" value="1"/>
</dbReference>
<evidence type="ECO:0000259" key="1">
    <source>
        <dbReference type="Pfam" id="PF00534"/>
    </source>
</evidence>
<organism evidence="2 3">
    <name type="scientific">Brevundimonas albigilva</name>
    <dbReference type="NCBI Taxonomy" id="1312364"/>
    <lineage>
        <taxon>Bacteria</taxon>
        <taxon>Pseudomonadati</taxon>
        <taxon>Pseudomonadota</taxon>
        <taxon>Alphaproteobacteria</taxon>
        <taxon>Caulobacterales</taxon>
        <taxon>Caulobacteraceae</taxon>
        <taxon>Brevundimonas</taxon>
    </lineage>
</organism>
<dbReference type="PANTHER" id="PTHR46401">
    <property type="entry name" value="GLYCOSYLTRANSFERASE WBBK-RELATED"/>
    <property type="match status" value="1"/>
</dbReference>